<feature type="non-terminal residue" evidence="2">
    <location>
        <position position="288"/>
    </location>
</feature>
<sequence length="288" mass="28180">MEVVMATLFFVCLLTSYIFEDSDSLIVINDTLVICGNHDYAKKIYITDSSMILVRPWLDGSDSLGRLFLHAPHIHLMNASTINGSGRGCTGGTNTNPHGSGPGYGGAGNPGGGGGAAYGGDGGQGGDNAPGSGGSSYGGRDDTLIEQGSGGGAGRLGVVDGFGGNGGASIMLRAQTITIDSSDIAALGTRGYDGSVEAGGGGAGGGIMLWADTITIHTAFVRAPGGSGGDAKWGGGGGAGGGRIKIFHTSTIDTADVNFAVTGGAAGTGMYGIPAPGSAGSIYIGPVL</sequence>
<comment type="caution">
    <text evidence="2">The sequence shown here is derived from an EMBL/GenBank/DDBJ whole genome shotgun (WGS) entry which is preliminary data.</text>
</comment>
<protein>
    <submittedName>
        <fullName evidence="2">Uncharacterized protein</fullName>
    </submittedName>
</protein>
<dbReference type="EMBL" id="LJUO01000050">
    <property type="protein sequence ID" value="KPK71876.1"/>
    <property type="molecule type" value="Genomic_DNA"/>
</dbReference>
<reference evidence="2 3" key="1">
    <citation type="journal article" date="2015" name="Microbiome">
        <title>Genomic resolution of linkages in carbon, nitrogen, and sulfur cycling among widespread estuary sediment bacteria.</title>
        <authorList>
            <person name="Baker B.J."/>
            <person name="Lazar C.S."/>
            <person name="Teske A.P."/>
            <person name="Dick G.J."/>
        </authorList>
    </citation>
    <scope>NUCLEOTIDE SEQUENCE [LARGE SCALE GENOMIC DNA]</scope>
    <source>
        <strain evidence="2">SM23_60</strain>
    </source>
</reference>
<accession>A0A0S8GHP9</accession>
<feature type="region of interest" description="Disordered" evidence="1">
    <location>
        <begin position="88"/>
        <end position="150"/>
    </location>
</feature>
<dbReference type="Proteomes" id="UP000051096">
    <property type="component" value="Unassembled WGS sequence"/>
</dbReference>
<evidence type="ECO:0000313" key="2">
    <source>
        <dbReference type="EMBL" id="KPK71876.1"/>
    </source>
</evidence>
<organism evidence="2 3">
    <name type="scientific">candidate division WOR_3 bacterium SM23_60</name>
    <dbReference type="NCBI Taxonomy" id="1703780"/>
    <lineage>
        <taxon>Bacteria</taxon>
        <taxon>Bacteria division WOR-3</taxon>
    </lineage>
</organism>
<dbReference type="AlphaFoldDB" id="A0A0S8GHP9"/>
<name>A0A0S8GHP9_UNCW3</name>
<proteinExistence type="predicted"/>
<gene>
    <name evidence="2" type="ORF">AMJ87_06395</name>
</gene>
<evidence type="ECO:0000256" key="1">
    <source>
        <dbReference type="SAM" id="MobiDB-lite"/>
    </source>
</evidence>
<evidence type="ECO:0000313" key="3">
    <source>
        <dbReference type="Proteomes" id="UP000051096"/>
    </source>
</evidence>
<feature type="compositionally biased region" description="Gly residues" evidence="1">
    <location>
        <begin position="100"/>
        <end position="137"/>
    </location>
</feature>